<dbReference type="Proteomes" id="UP001519363">
    <property type="component" value="Unassembled WGS sequence"/>
</dbReference>
<proteinExistence type="predicted"/>
<gene>
    <name evidence="1" type="ORF">JOF53_002933</name>
</gene>
<name>A0ABS5ABV6_9PSEU</name>
<reference evidence="1 2" key="1">
    <citation type="submission" date="2021-03" db="EMBL/GenBank/DDBJ databases">
        <title>Sequencing the genomes of 1000 actinobacteria strains.</title>
        <authorList>
            <person name="Klenk H.-P."/>
        </authorList>
    </citation>
    <scope>NUCLEOTIDE SEQUENCE [LARGE SCALE GENOMIC DNA]</scope>
    <source>
        <strain evidence="1 2">DSM 44580</strain>
    </source>
</reference>
<keyword evidence="2" id="KW-1185">Reference proteome</keyword>
<accession>A0ABS5ABV6</accession>
<dbReference type="EMBL" id="JAGIOO010000001">
    <property type="protein sequence ID" value="MBP2474061.1"/>
    <property type="molecule type" value="Genomic_DNA"/>
</dbReference>
<sequence length="298" mass="33222">MPAHVVSIRQDRLAELFPHQLAHASTLYRLGLPGAYVNSWRQLLPGVVLLSGDKVTRETLVRAAFVFTSPYALLTGYDALQLHGVPVVGPDPAIHLLVPDRFRPRTPPPLRLERLRHLPRPLLRKGFYVTSLVRATLDAARWARDRREVERLLRLARERVGIAALHAELDGSPRRGQSVVRRVLDRLGGVDQDIRDARARRVVAASGLPTPAWRREVRTPDGALIGLADAWWEEVGLAWRWLDHRRPEGPADALAVAGVHVLATPVRRLGEERAAVAEELRAAYARARLSPRPLVIAG</sequence>
<evidence type="ECO:0000313" key="2">
    <source>
        <dbReference type="Proteomes" id="UP001519363"/>
    </source>
</evidence>
<evidence type="ECO:0000313" key="1">
    <source>
        <dbReference type="EMBL" id="MBP2474061.1"/>
    </source>
</evidence>
<organism evidence="1 2">
    <name type="scientific">Crossiella equi</name>
    <dbReference type="NCBI Taxonomy" id="130796"/>
    <lineage>
        <taxon>Bacteria</taxon>
        <taxon>Bacillati</taxon>
        <taxon>Actinomycetota</taxon>
        <taxon>Actinomycetes</taxon>
        <taxon>Pseudonocardiales</taxon>
        <taxon>Pseudonocardiaceae</taxon>
        <taxon>Crossiella</taxon>
    </lineage>
</organism>
<dbReference type="RefSeq" id="WP_086789663.1">
    <property type="nucleotide sequence ID" value="NZ_JAGIOO010000001.1"/>
</dbReference>
<comment type="caution">
    <text evidence="1">The sequence shown here is derived from an EMBL/GenBank/DDBJ whole genome shotgun (WGS) entry which is preliminary data.</text>
</comment>
<protein>
    <submittedName>
        <fullName evidence="1">Uncharacterized protein</fullName>
    </submittedName>
</protein>